<dbReference type="InterPro" id="IPR008925">
    <property type="entry name" value="aa_tRNA-synth_I_cd-bd_sf"/>
</dbReference>
<keyword evidence="15" id="KW-1185">Reference proteome</keyword>
<evidence type="ECO:0000256" key="5">
    <source>
        <dbReference type="ARBA" id="ARBA00022741"/>
    </source>
</evidence>
<dbReference type="EMBL" id="LCWF01000022">
    <property type="protein sequence ID" value="KKY27749.1"/>
    <property type="molecule type" value="Genomic_DNA"/>
</dbReference>
<dbReference type="InterPro" id="IPR020751">
    <property type="entry name" value="aa-tRNA-synth_I_codon-bd_sub2"/>
</dbReference>
<evidence type="ECO:0000256" key="4">
    <source>
        <dbReference type="ARBA" id="ARBA00022598"/>
    </source>
</evidence>
<dbReference type="InterPro" id="IPR014729">
    <property type="entry name" value="Rossmann-like_a/b/a_fold"/>
</dbReference>
<keyword evidence="4 11" id="KW-0436">Ligase</keyword>
<dbReference type="GO" id="GO:0000049">
    <property type="term" value="F:tRNA binding"/>
    <property type="evidence" value="ECO:0007669"/>
    <property type="project" value="InterPro"/>
</dbReference>
<evidence type="ECO:0000259" key="13">
    <source>
        <dbReference type="Pfam" id="PF19269"/>
    </source>
</evidence>
<dbReference type="CDD" id="cd00808">
    <property type="entry name" value="GluRS_core"/>
    <property type="match status" value="1"/>
</dbReference>
<evidence type="ECO:0000256" key="11">
    <source>
        <dbReference type="RuleBase" id="RU363037"/>
    </source>
</evidence>
<dbReference type="SUPFAM" id="SSF48163">
    <property type="entry name" value="An anticodon-binding domain of class I aminoacyl-tRNA synthetases"/>
    <property type="match status" value="1"/>
</dbReference>
<dbReference type="Proteomes" id="UP000053317">
    <property type="component" value="Unassembled WGS sequence"/>
</dbReference>
<evidence type="ECO:0000256" key="3">
    <source>
        <dbReference type="ARBA" id="ARBA00012835"/>
    </source>
</evidence>
<evidence type="ECO:0000313" key="15">
    <source>
        <dbReference type="Proteomes" id="UP000053317"/>
    </source>
</evidence>
<comment type="subcellular location">
    <subcellularLocation>
        <location evidence="1">Mitochondrion</location>
    </subcellularLocation>
</comment>
<evidence type="ECO:0000256" key="2">
    <source>
        <dbReference type="ARBA" id="ARBA00007894"/>
    </source>
</evidence>
<dbReference type="InterPro" id="IPR020058">
    <property type="entry name" value="Glu/Gln-tRNA-synth_Ib_cat-dom"/>
</dbReference>
<dbReference type="HAMAP" id="MF_00022">
    <property type="entry name" value="Glu_tRNA_synth_type1"/>
    <property type="match status" value="1"/>
</dbReference>
<dbReference type="InterPro" id="IPR045462">
    <property type="entry name" value="aa-tRNA-synth_I_cd-bd"/>
</dbReference>
<evidence type="ECO:0000256" key="8">
    <source>
        <dbReference type="ARBA" id="ARBA00023146"/>
    </source>
</evidence>
<evidence type="ECO:0000313" key="14">
    <source>
        <dbReference type="EMBL" id="KKY27749.1"/>
    </source>
</evidence>
<dbReference type="Pfam" id="PF00749">
    <property type="entry name" value="tRNA-synt_1c"/>
    <property type="match status" value="1"/>
</dbReference>
<proteinExistence type="inferred from homology"/>
<sequence length="589" mass="66840">MRLPSLSRWTCSQVHAEYNRLRIGYTIQRRSASRNACQLSRPARTRFAPSPTGNLHLGSIRTALFNYLIARKTGGQFLLRIEDTDQKRTVPGAENRLFDDLQWAGITWDEGPVVGGPFGPYRQSERTQIYEEHSDELVRSGAAYRCFCSAERLDNLARSRNSRGLAPGYDRKCYDISQDESDSRAHSGEKFVVRLRAPEDYPQFFDLVYRKTGRGPKNKASLYSDDAAYDDPILMKSDGYPTYHFANVVDDHLMQITHVIRGSEWMASTPLHVAIYQAFGWEPPNFAHVPLLVDAQGQKLSKRDKASDISFYRSIEGVFPDTLVNFAALLGWSHQRKSDVMTLKDLEKEFSFKFTKGNAIVAFEKLWFLQQRHALRVVEESGQQFFHMVDDVHTVAVKTYSSSDFASQSLSHQKNQIKLLLRADGKNFSNARTFVQRNSNFFQSLPNLPPYELLDQSIPLPALRTAAATLTFVPASEWTTANHFANISAHAGIVSFTNPDPSTEPSDVSSALKIWRKEFYHYMRWALLAGAPGPGIADTMTILGRDESVRRIQQAIATTIHHEQEQKTTKEGKAIKVEPYRVIDWKDVS</sequence>
<name>A0A0G2F041_PHACM</name>
<evidence type="ECO:0000256" key="10">
    <source>
        <dbReference type="ARBA" id="ARBA00072917"/>
    </source>
</evidence>
<dbReference type="InterPro" id="IPR033910">
    <property type="entry name" value="GluRS_core"/>
</dbReference>
<evidence type="ECO:0000259" key="12">
    <source>
        <dbReference type="Pfam" id="PF00749"/>
    </source>
</evidence>
<keyword evidence="8 11" id="KW-0030">Aminoacyl-tRNA synthetase</keyword>
<dbReference type="InterPro" id="IPR049940">
    <property type="entry name" value="GluQ/Sye"/>
</dbReference>
<dbReference type="Gene3D" id="3.40.50.620">
    <property type="entry name" value="HUPs"/>
    <property type="match status" value="1"/>
</dbReference>
<dbReference type="NCBIfam" id="TIGR00464">
    <property type="entry name" value="gltX_bact"/>
    <property type="match status" value="1"/>
</dbReference>
<keyword evidence="5 11" id="KW-0547">Nucleotide-binding</keyword>
<evidence type="ECO:0000256" key="9">
    <source>
        <dbReference type="ARBA" id="ARBA00030865"/>
    </source>
</evidence>
<protein>
    <recommendedName>
        <fullName evidence="10">Glutamate--tRNA ligase, mitochondrial</fullName>
        <ecNumber evidence="3">6.1.1.17</ecNumber>
    </recommendedName>
    <alternativeName>
        <fullName evidence="9">Glutamyl-tRNA synthetase</fullName>
    </alternativeName>
</protein>
<dbReference type="OrthoDB" id="428822at2759"/>
<dbReference type="GO" id="GO:0008270">
    <property type="term" value="F:zinc ion binding"/>
    <property type="evidence" value="ECO:0007669"/>
    <property type="project" value="InterPro"/>
</dbReference>
<dbReference type="AlphaFoldDB" id="A0A0G2F041"/>
<feature type="domain" description="Glutamyl/glutaminyl-tRNA synthetase class Ib catalytic" evidence="12">
    <location>
        <begin position="44"/>
        <end position="367"/>
    </location>
</feature>
<dbReference type="Gene3D" id="1.10.10.350">
    <property type="match status" value="1"/>
</dbReference>
<dbReference type="GO" id="GO:0004818">
    <property type="term" value="F:glutamate-tRNA ligase activity"/>
    <property type="evidence" value="ECO:0007669"/>
    <property type="project" value="UniProtKB-EC"/>
</dbReference>
<dbReference type="GO" id="GO:0005739">
    <property type="term" value="C:mitochondrion"/>
    <property type="evidence" value="ECO:0007669"/>
    <property type="project" value="UniProtKB-SubCell"/>
</dbReference>
<dbReference type="GO" id="GO:0006424">
    <property type="term" value="P:glutamyl-tRNA aminoacylation"/>
    <property type="evidence" value="ECO:0007669"/>
    <property type="project" value="InterPro"/>
</dbReference>
<comment type="similarity">
    <text evidence="2">Belongs to the class-I aminoacyl-tRNA synthetase family. Glutamate--tRNA ligase type 1 subfamily.</text>
</comment>
<accession>A0A0G2F041</accession>
<gene>
    <name evidence="14" type="ORF">UCRPC4_g00983</name>
</gene>
<evidence type="ECO:0000256" key="7">
    <source>
        <dbReference type="ARBA" id="ARBA00022917"/>
    </source>
</evidence>
<dbReference type="GO" id="GO:0005524">
    <property type="term" value="F:ATP binding"/>
    <property type="evidence" value="ECO:0007669"/>
    <property type="project" value="UniProtKB-KW"/>
</dbReference>
<keyword evidence="6 11" id="KW-0067">ATP-binding</keyword>
<dbReference type="SUPFAM" id="SSF52374">
    <property type="entry name" value="Nucleotidylyl transferase"/>
    <property type="match status" value="1"/>
</dbReference>
<dbReference type="GO" id="GO:0032543">
    <property type="term" value="P:mitochondrial translation"/>
    <property type="evidence" value="ECO:0007669"/>
    <property type="project" value="EnsemblFungi"/>
</dbReference>
<comment type="caution">
    <text evidence="14">The sequence shown here is derived from an EMBL/GenBank/DDBJ whole genome shotgun (WGS) entry which is preliminary data.</text>
</comment>
<dbReference type="InterPro" id="IPR000924">
    <property type="entry name" value="Glu/Gln-tRNA-synth"/>
</dbReference>
<evidence type="ECO:0000256" key="6">
    <source>
        <dbReference type="ARBA" id="ARBA00022840"/>
    </source>
</evidence>
<reference evidence="14 15" key="2">
    <citation type="submission" date="2015-05" db="EMBL/GenBank/DDBJ databases">
        <authorList>
            <person name="Morales-Cruz A."/>
            <person name="Amrine K.C."/>
            <person name="Cantu D."/>
        </authorList>
    </citation>
    <scope>NUCLEOTIDE SEQUENCE [LARGE SCALE GENOMIC DNA]</scope>
    <source>
        <strain evidence="14">UCRPC4</strain>
    </source>
</reference>
<organism evidence="14 15">
    <name type="scientific">Phaeomoniella chlamydospora</name>
    <name type="common">Phaeoacremonium chlamydosporum</name>
    <dbReference type="NCBI Taxonomy" id="158046"/>
    <lineage>
        <taxon>Eukaryota</taxon>
        <taxon>Fungi</taxon>
        <taxon>Dikarya</taxon>
        <taxon>Ascomycota</taxon>
        <taxon>Pezizomycotina</taxon>
        <taxon>Eurotiomycetes</taxon>
        <taxon>Chaetothyriomycetidae</taxon>
        <taxon>Phaeomoniellales</taxon>
        <taxon>Phaeomoniellaceae</taxon>
        <taxon>Phaeomoniella</taxon>
    </lineage>
</organism>
<dbReference type="FunFam" id="3.40.50.620:FF:000045">
    <property type="entry name" value="Glutamate--tRNA ligase, mitochondrial"/>
    <property type="match status" value="1"/>
</dbReference>
<dbReference type="Pfam" id="PF19269">
    <property type="entry name" value="Anticodon_2"/>
    <property type="match status" value="1"/>
</dbReference>
<dbReference type="EC" id="6.1.1.17" evidence="3"/>
<keyword evidence="7 11" id="KW-0648">Protein biosynthesis</keyword>
<dbReference type="InterPro" id="IPR004527">
    <property type="entry name" value="Glu-tRNA-ligase_bac/mito"/>
</dbReference>
<dbReference type="PRINTS" id="PR00987">
    <property type="entry name" value="TRNASYNTHGLU"/>
</dbReference>
<evidence type="ECO:0000256" key="1">
    <source>
        <dbReference type="ARBA" id="ARBA00004173"/>
    </source>
</evidence>
<reference evidence="14 15" key="1">
    <citation type="submission" date="2015-05" db="EMBL/GenBank/DDBJ databases">
        <title>Distinctive expansion of gene families associated with plant cell wall degradation and secondary metabolism in the genomes of grapevine trunk pathogens.</title>
        <authorList>
            <person name="Lawrence D.P."/>
            <person name="Travadon R."/>
            <person name="Rolshausen P.E."/>
            <person name="Baumgartner K."/>
        </authorList>
    </citation>
    <scope>NUCLEOTIDE SEQUENCE [LARGE SCALE GENOMIC DNA]</scope>
    <source>
        <strain evidence="14">UCRPC4</strain>
    </source>
</reference>
<dbReference type="PANTHER" id="PTHR43311">
    <property type="entry name" value="GLUTAMATE--TRNA LIGASE"/>
    <property type="match status" value="1"/>
</dbReference>
<feature type="domain" description="Aminoacyl-tRNA synthetase class I anticodon-binding" evidence="13">
    <location>
        <begin position="507"/>
        <end position="556"/>
    </location>
</feature>
<dbReference type="PANTHER" id="PTHR43311:SF2">
    <property type="entry name" value="GLUTAMATE--TRNA LIGASE, MITOCHONDRIAL-RELATED"/>
    <property type="match status" value="1"/>
</dbReference>